<protein>
    <submittedName>
        <fullName evidence="2">Uncharacterized protein</fullName>
    </submittedName>
</protein>
<name>A0A6N2L7P1_SALVM</name>
<evidence type="ECO:0000313" key="2">
    <source>
        <dbReference type="EMBL" id="VFU37048.1"/>
    </source>
</evidence>
<accession>A0A6N2L7P1</accession>
<organism evidence="2">
    <name type="scientific">Salix viminalis</name>
    <name type="common">Common osier</name>
    <name type="synonym">Basket willow</name>
    <dbReference type="NCBI Taxonomy" id="40686"/>
    <lineage>
        <taxon>Eukaryota</taxon>
        <taxon>Viridiplantae</taxon>
        <taxon>Streptophyta</taxon>
        <taxon>Embryophyta</taxon>
        <taxon>Tracheophyta</taxon>
        <taxon>Spermatophyta</taxon>
        <taxon>Magnoliopsida</taxon>
        <taxon>eudicotyledons</taxon>
        <taxon>Gunneridae</taxon>
        <taxon>Pentapetalae</taxon>
        <taxon>rosids</taxon>
        <taxon>fabids</taxon>
        <taxon>Malpighiales</taxon>
        <taxon>Salicaceae</taxon>
        <taxon>Saliceae</taxon>
        <taxon>Salix</taxon>
    </lineage>
</organism>
<proteinExistence type="predicted"/>
<sequence length="126" mass="13916">MKSDPMVSSLHKATSTAERENSNKGSHKVCLNLSAVDPAELSTCEAHVQTILADSIWNGQLSQNQRDNIHFKTEQVAEAHILTKSKASFPVIKHADYAPNAFDQGKRSPVHKGSNPLHNHHRQGCR</sequence>
<dbReference type="AlphaFoldDB" id="A0A6N2L7P1"/>
<reference evidence="2" key="1">
    <citation type="submission" date="2019-03" db="EMBL/GenBank/DDBJ databases">
        <authorList>
            <person name="Mank J."/>
            <person name="Almeida P."/>
        </authorList>
    </citation>
    <scope>NUCLEOTIDE SEQUENCE</scope>
    <source>
        <strain evidence="2">78183</strain>
    </source>
</reference>
<feature type="region of interest" description="Disordered" evidence="1">
    <location>
        <begin position="102"/>
        <end position="126"/>
    </location>
</feature>
<evidence type="ECO:0000256" key="1">
    <source>
        <dbReference type="SAM" id="MobiDB-lite"/>
    </source>
</evidence>
<feature type="region of interest" description="Disordered" evidence="1">
    <location>
        <begin position="1"/>
        <end position="26"/>
    </location>
</feature>
<gene>
    <name evidence="2" type="ORF">SVIM_LOCUS192677</name>
</gene>
<dbReference type="EMBL" id="CAADRP010001224">
    <property type="protein sequence ID" value="VFU37048.1"/>
    <property type="molecule type" value="Genomic_DNA"/>
</dbReference>